<protein>
    <submittedName>
        <fullName evidence="1">Uncharacterized protein</fullName>
    </submittedName>
</protein>
<keyword evidence="2" id="KW-1185">Reference proteome</keyword>
<dbReference type="EMBL" id="CM043800">
    <property type="protein sequence ID" value="KAI4810824.1"/>
    <property type="molecule type" value="Genomic_DNA"/>
</dbReference>
<sequence>MPKLRRGRGGARGDLWTLAGGEDGVLQSFIAIGVLPNPISSSSEVWSRLASVVFGQDSSNNRKWLYTTWTLNRKGIKTRVEATLQRQSEQATGQILSASQEQHVEQDHQVNKKDDKETQTGTVSDQVKEESEVELLNDDDRIDDIAKQGTESEDDSVDEQMYTNDEGN</sequence>
<name>A0ACB9WD43_CHAAC</name>
<proteinExistence type="predicted"/>
<organism evidence="1 2">
    <name type="scientific">Chaenocephalus aceratus</name>
    <name type="common">Blackfin icefish</name>
    <name type="synonym">Chaenichthys aceratus</name>
    <dbReference type="NCBI Taxonomy" id="36190"/>
    <lineage>
        <taxon>Eukaryota</taxon>
        <taxon>Metazoa</taxon>
        <taxon>Chordata</taxon>
        <taxon>Craniata</taxon>
        <taxon>Vertebrata</taxon>
        <taxon>Euteleostomi</taxon>
        <taxon>Actinopterygii</taxon>
        <taxon>Neopterygii</taxon>
        <taxon>Teleostei</taxon>
        <taxon>Neoteleostei</taxon>
        <taxon>Acanthomorphata</taxon>
        <taxon>Eupercaria</taxon>
        <taxon>Perciformes</taxon>
        <taxon>Notothenioidei</taxon>
        <taxon>Channichthyidae</taxon>
        <taxon>Chaenocephalus</taxon>
    </lineage>
</organism>
<gene>
    <name evidence="1" type="ORF">KUCAC02_013753</name>
</gene>
<evidence type="ECO:0000313" key="2">
    <source>
        <dbReference type="Proteomes" id="UP001057452"/>
    </source>
</evidence>
<reference evidence="1" key="1">
    <citation type="submission" date="2022-05" db="EMBL/GenBank/DDBJ databases">
        <title>Chromosome-level genome of Chaenocephalus aceratus.</title>
        <authorList>
            <person name="Park H."/>
        </authorList>
    </citation>
    <scope>NUCLEOTIDE SEQUENCE</scope>
    <source>
        <strain evidence="1">KU_202001</strain>
    </source>
</reference>
<comment type="caution">
    <text evidence="1">The sequence shown here is derived from an EMBL/GenBank/DDBJ whole genome shotgun (WGS) entry which is preliminary data.</text>
</comment>
<dbReference type="Proteomes" id="UP001057452">
    <property type="component" value="Chromosome 16"/>
</dbReference>
<accession>A0ACB9WD43</accession>
<evidence type="ECO:0000313" key="1">
    <source>
        <dbReference type="EMBL" id="KAI4810824.1"/>
    </source>
</evidence>